<gene>
    <name evidence="2" type="ORF">AM506_02555</name>
</gene>
<name>A0A0P6WYT1_9BACI</name>
<dbReference type="Proteomes" id="UP000050398">
    <property type="component" value="Unassembled WGS sequence"/>
</dbReference>
<protein>
    <submittedName>
        <fullName evidence="2">Uncharacterized protein</fullName>
    </submittedName>
</protein>
<proteinExistence type="predicted"/>
<keyword evidence="1" id="KW-1133">Transmembrane helix</keyword>
<organism evidence="2 3">
    <name type="scientific">Rossellomorea vietnamensis</name>
    <dbReference type="NCBI Taxonomy" id="218284"/>
    <lineage>
        <taxon>Bacteria</taxon>
        <taxon>Bacillati</taxon>
        <taxon>Bacillota</taxon>
        <taxon>Bacilli</taxon>
        <taxon>Bacillales</taxon>
        <taxon>Bacillaceae</taxon>
        <taxon>Rossellomorea</taxon>
    </lineage>
</organism>
<keyword evidence="1" id="KW-0812">Transmembrane</keyword>
<accession>A0A0P6WYT1</accession>
<evidence type="ECO:0000256" key="1">
    <source>
        <dbReference type="SAM" id="Phobius"/>
    </source>
</evidence>
<evidence type="ECO:0000313" key="2">
    <source>
        <dbReference type="EMBL" id="KPL61525.1"/>
    </source>
</evidence>
<dbReference type="InterPro" id="IPR058724">
    <property type="entry name" value="YhzF"/>
</dbReference>
<feature type="transmembrane region" description="Helical" evidence="1">
    <location>
        <begin position="6"/>
        <end position="24"/>
    </location>
</feature>
<evidence type="ECO:0000313" key="3">
    <source>
        <dbReference type="Proteomes" id="UP000050398"/>
    </source>
</evidence>
<dbReference type="OrthoDB" id="2943327at2"/>
<dbReference type="RefSeq" id="WP_060670478.1">
    <property type="nucleotide sequence ID" value="NZ_JBCNGU010000008.1"/>
</dbReference>
<dbReference type="EMBL" id="LIXZ01000001">
    <property type="protein sequence ID" value="KPL61525.1"/>
    <property type="molecule type" value="Genomic_DNA"/>
</dbReference>
<keyword evidence="1" id="KW-0472">Membrane</keyword>
<dbReference type="AlphaFoldDB" id="A0A0P6WYT1"/>
<reference evidence="2 3" key="1">
    <citation type="submission" date="2015-08" db="EMBL/GenBank/DDBJ databases">
        <title>Draft Genome Sequence of Bacillus vietnamensis UCD-SED5.</title>
        <authorList>
            <person name="Lee R.D."/>
            <person name="Jospin G."/>
            <person name="Lang J.M."/>
            <person name="Coil D.A."/>
            <person name="Eisen J.A."/>
        </authorList>
    </citation>
    <scope>NUCLEOTIDE SEQUENCE [LARGE SCALE GENOMIC DNA]</scope>
    <source>
        <strain evidence="2 3">UCD-SED5</strain>
    </source>
</reference>
<dbReference type="PATRIC" id="fig|218284.4.peg.540"/>
<dbReference type="Pfam" id="PF26302">
    <property type="entry name" value="YhzF"/>
    <property type="match status" value="1"/>
</dbReference>
<feature type="transmembrane region" description="Helical" evidence="1">
    <location>
        <begin position="44"/>
        <end position="63"/>
    </location>
</feature>
<comment type="caution">
    <text evidence="2">The sequence shown here is derived from an EMBL/GenBank/DDBJ whole genome shotgun (WGS) entry which is preliminary data.</text>
</comment>
<sequence>MDGIIFGFFALSTVLFLSMVYNFISIQRPGMYPPKNILKKRATILGAGGLITFLIGILLWFAVS</sequence>